<comment type="caution">
    <text evidence="1">The sequence shown here is derived from an EMBL/GenBank/DDBJ whole genome shotgun (WGS) entry which is preliminary data.</text>
</comment>
<organism evidence="1 2">
    <name type="scientific">Sphingomonas sanguinis</name>
    <dbReference type="NCBI Taxonomy" id="33051"/>
    <lineage>
        <taxon>Bacteria</taxon>
        <taxon>Pseudomonadati</taxon>
        <taxon>Pseudomonadota</taxon>
        <taxon>Alphaproteobacteria</taxon>
        <taxon>Sphingomonadales</taxon>
        <taxon>Sphingomonadaceae</taxon>
        <taxon>Sphingomonas</taxon>
    </lineage>
</organism>
<name>A0A147I325_9SPHN</name>
<protein>
    <submittedName>
        <fullName evidence="1">Uncharacterized protein</fullName>
    </submittedName>
</protein>
<accession>A0A147I325</accession>
<reference evidence="1 2" key="1">
    <citation type="journal article" date="2016" name="Front. Microbiol.">
        <title>Genomic Resource of Rice Seed Associated Bacteria.</title>
        <authorList>
            <person name="Midha S."/>
            <person name="Bansal K."/>
            <person name="Sharma S."/>
            <person name="Kumar N."/>
            <person name="Patil P.P."/>
            <person name="Chaudhry V."/>
            <person name="Patil P.B."/>
        </authorList>
    </citation>
    <scope>NUCLEOTIDE SEQUENCE [LARGE SCALE GENOMIC DNA]</scope>
    <source>
        <strain evidence="1 2">NS319</strain>
    </source>
</reference>
<evidence type="ECO:0000313" key="1">
    <source>
        <dbReference type="EMBL" id="KTT72304.1"/>
    </source>
</evidence>
<dbReference type="PATRIC" id="fig|33051.3.peg.1904"/>
<sequence length="128" mass="14084">MRMTHMLITPAEQARAHRALMDGIRVVEERIAPLWATPARALSQRRRTVRARVTANGFRELDVLLAHWVGIVAMRPVRMVEIDHWREADAGDDRASGGFTCAEILRIAAEYRCAAPLPAGATGCGLAA</sequence>
<dbReference type="AlphaFoldDB" id="A0A147I325"/>
<dbReference type="EMBL" id="LDTD01000027">
    <property type="protein sequence ID" value="KTT72304.1"/>
    <property type="molecule type" value="Genomic_DNA"/>
</dbReference>
<evidence type="ECO:0000313" key="2">
    <source>
        <dbReference type="Proteomes" id="UP000072867"/>
    </source>
</evidence>
<proteinExistence type="predicted"/>
<gene>
    <name evidence="1" type="ORF">NS319_04730</name>
</gene>
<dbReference type="Proteomes" id="UP000072867">
    <property type="component" value="Unassembled WGS sequence"/>
</dbReference>